<dbReference type="PANTHER" id="PTHR45772">
    <property type="entry name" value="CONSERVED COMPONENT OF ABC TRANSPORTER FOR NATURAL AMINO ACIDS-RELATED"/>
    <property type="match status" value="1"/>
</dbReference>
<keyword evidence="2" id="KW-0547">Nucleotide-binding</keyword>
<dbReference type="InterPro" id="IPR051120">
    <property type="entry name" value="ABC_AA/LPS_Transport"/>
</dbReference>
<dbReference type="InterPro" id="IPR017871">
    <property type="entry name" value="ABC_transporter-like_CS"/>
</dbReference>
<dbReference type="PROSITE" id="PS50893">
    <property type="entry name" value="ABC_TRANSPORTER_2"/>
    <property type="match status" value="1"/>
</dbReference>
<dbReference type="EMBL" id="DRWN01000022">
    <property type="protein sequence ID" value="HHK68032.1"/>
    <property type="molecule type" value="Genomic_DNA"/>
</dbReference>
<comment type="caution">
    <text evidence="5">The sequence shown here is derived from an EMBL/GenBank/DDBJ whole genome shotgun (WGS) entry which is preliminary data.</text>
</comment>
<dbReference type="AlphaFoldDB" id="A0A7C5QDT8"/>
<evidence type="ECO:0000259" key="4">
    <source>
        <dbReference type="PROSITE" id="PS50893"/>
    </source>
</evidence>
<reference evidence="5" key="1">
    <citation type="journal article" date="2020" name="mSystems">
        <title>Genome- and Community-Level Interaction Insights into Carbon Utilization and Element Cycling Functions of Hydrothermarchaeota in Hydrothermal Sediment.</title>
        <authorList>
            <person name="Zhou Z."/>
            <person name="Liu Y."/>
            <person name="Xu W."/>
            <person name="Pan J."/>
            <person name="Luo Z.H."/>
            <person name="Li M."/>
        </authorList>
    </citation>
    <scope>NUCLEOTIDE SEQUENCE [LARGE SCALE GENOMIC DNA]</scope>
    <source>
        <strain evidence="5">SpSt-1056</strain>
    </source>
</reference>
<evidence type="ECO:0000256" key="2">
    <source>
        <dbReference type="ARBA" id="ARBA00022741"/>
    </source>
</evidence>
<evidence type="ECO:0000313" key="5">
    <source>
        <dbReference type="EMBL" id="HHK68032.1"/>
    </source>
</evidence>
<gene>
    <name evidence="5" type="ORF">ENM11_02605</name>
</gene>
<dbReference type="GO" id="GO:0016887">
    <property type="term" value="F:ATP hydrolysis activity"/>
    <property type="evidence" value="ECO:0007669"/>
    <property type="project" value="InterPro"/>
</dbReference>
<keyword evidence="1" id="KW-0813">Transport</keyword>
<dbReference type="CDD" id="cd03219">
    <property type="entry name" value="ABC_Mj1267_LivG_branched"/>
    <property type="match status" value="1"/>
</dbReference>
<proteinExistence type="predicted"/>
<accession>A0A7C5QDT8</accession>
<evidence type="ECO:0000256" key="1">
    <source>
        <dbReference type="ARBA" id="ARBA00022448"/>
    </source>
</evidence>
<dbReference type="PANTHER" id="PTHR45772:SF9">
    <property type="entry name" value="CONSERVED COMPONENT OF ABC TRANSPORTER FOR NATURAL AMINO ACIDS"/>
    <property type="match status" value="1"/>
</dbReference>
<feature type="domain" description="ABC transporter" evidence="4">
    <location>
        <begin position="7"/>
        <end position="239"/>
    </location>
</feature>
<organism evidence="5">
    <name type="scientific">Caldiarchaeum subterraneum</name>
    <dbReference type="NCBI Taxonomy" id="311458"/>
    <lineage>
        <taxon>Archaea</taxon>
        <taxon>Nitrososphaerota</taxon>
        <taxon>Candidatus Caldarchaeales</taxon>
        <taxon>Candidatus Caldarchaeaceae</taxon>
        <taxon>Candidatus Caldarchaeum</taxon>
    </lineage>
</organism>
<keyword evidence="3 5" id="KW-0067">ATP-binding</keyword>
<name>A0A7C5QDT8_CALS0</name>
<dbReference type="InterPro" id="IPR003593">
    <property type="entry name" value="AAA+_ATPase"/>
</dbReference>
<sequence>MTRVSVLKATGMSKKFGGVTAVDNVDIEVGRSEAVGLIGPNGAGKTTLLNMLSGLIKPDRGHVELEGKSVDGLRPHQLMRKGLARTFQIPKLFKQMTVLENVLVPLASTDMDGAAMHSKAAKLLKLVGLAGMENMLGSELSGGQQKLLEIARALTTEPKIVLMDEPLAGVHPQIKETILSTISDMKKGGVSFLIVSHDVKTITSISDRLVAMSSGKKIADGVPTEVMLSAEVVESYLGV</sequence>
<dbReference type="InterPro" id="IPR027417">
    <property type="entry name" value="P-loop_NTPase"/>
</dbReference>
<protein>
    <submittedName>
        <fullName evidence="5">ABC transporter ATP-binding protein</fullName>
    </submittedName>
</protein>
<dbReference type="PROSITE" id="PS00211">
    <property type="entry name" value="ABC_TRANSPORTER_1"/>
    <property type="match status" value="1"/>
</dbReference>
<dbReference type="Pfam" id="PF00005">
    <property type="entry name" value="ABC_tran"/>
    <property type="match status" value="1"/>
</dbReference>
<dbReference type="GO" id="GO:0005524">
    <property type="term" value="F:ATP binding"/>
    <property type="evidence" value="ECO:0007669"/>
    <property type="project" value="UniProtKB-KW"/>
</dbReference>
<evidence type="ECO:0000256" key="3">
    <source>
        <dbReference type="ARBA" id="ARBA00022840"/>
    </source>
</evidence>
<dbReference type="SUPFAM" id="SSF52540">
    <property type="entry name" value="P-loop containing nucleoside triphosphate hydrolases"/>
    <property type="match status" value="1"/>
</dbReference>
<dbReference type="GO" id="GO:0005886">
    <property type="term" value="C:plasma membrane"/>
    <property type="evidence" value="ECO:0007669"/>
    <property type="project" value="TreeGrafter"/>
</dbReference>
<dbReference type="SMART" id="SM00382">
    <property type="entry name" value="AAA"/>
    <property type="match status" value="1"/>
</dbReference>
<dbReference type="Gene3D" id="3.40.50.300">
    <property type="entry name" value="P-loop containing nucleotide triphosphate hydrolases"/>
    <property type="match status" value="1"/>
</dbReference>
<dbReference type="InterPro" id="IPR003439">
    <property type="entry name" value="ABC_transporter-like_ATP-bd"/>
</dbReference>